<evidence type="ECO:0000256" key="4">
    <source>
        <dbReference type="ARBA" id="ARBA00022547"/>
    </source>
</evidence>
<evidence type="ECO:0000256" key="5">
    <source>
        <dbReference type="ARBA" id="ARBA00022781"/>
    </source>
</evidence>
<organism evidence="10 11">
    <name type="scientific">Clonostachys rhizophaga</name>
    <dbReference type="NCBI Taxonomy" id="160324"/>
    <lineage>
        <taxon>Eukaryota</taxon>
        <taxon>Fungi</taxon>
        <taxon>Dikarya</taxon>
        <taxon>Ascomycota</taxon>
        <taxon>Pezizomycotina</taxon>
        <taxon>Sordariomycetes</taxon>
        <taxon>Hypocreomycetidae</taxon>
        <taxon>Hypocreales</taxon>
        <taxon>Bionectriaceae</taxon>
        <taxon>Clonostachys</taxon>
    </lineage>
</organism>
<keyword evidence="6" id="KW-0406">Ion transport</keyword>
<keyword evidence="3" id="KW-0813">Transport</keyword>
<dbReference type="AlphaFoldDB" id="A0A9N9YSP3"/>
<evidence type="ECO:0000256" key="8">
    <source>
        <dbReference type="ARBA" id="ARBA00023136"/>
    </source>
</evidence>
<comment type="caution">
    <text evidence="10">The sequence shown here is derived from an EMBL/GenBank/DDBJ whole genome shotgun (WGS) entry which is preliminary data.</text>
</comment>
<evidence type="ECO:0000256" key="6">
    <source>
        <dbReference type="ARBA" id="ARBA00023065"/>
    </source>
</evidence>
<dbReference type="GO" id="GO:0045259">
    <property type="term" value="C:proton-transporting ATP synthase complex"/>
    <property type="evidence" value="ECO:0007669"/>
    <property type="project" value="UniProtKB-KW"/>
</dbReference>
<keyword evidence="11" id="KW-1185">Reference proteome</keyword>
<accession>A0A9N9YSP3</accession>
<dbReference type="OrthoDB" id="437at2759"/>
<keyword evidence="7" id="KW-0496">Mitochondrion</keyword>
<keyword evidence="8" id="KW-0472">Membrane</keyword>
<keyword evidence="9" id="KW-0066">ATP synthesis</keyword>
<proteinExistence type="inferred from homology"/>
<dbReference type="EMBL" id="CABFNQ020000740">
    <property type="protein sequence ID" value="CAH0029508.1"/>
    <property type="molecule type" value="Genomic_DNA"/>
</dbReference>
<sequence>MAAPMSLTRPMLRSPVLRQLAARRLQSTAAEKASTAAEKAAAAAKDTANKAAQGLSRVTSAAGPAIAGAAKSIGKLGGPAGQAIGFLERTSRPYTHEIRAVEDAPGGQTPLVVYYSKVALELGKYVAQNQKMAIPSAATFQTFYQGLWQSIASGSILRSPQNIINSVRNISVAQLATGGVIFAETLGFFTVGEIIGRFKLVGYHGEVGSHH</sequence>
<evidence type="ECO:0000256" key="3">
    <source>
        <dbReference type="ARBA" id="ARBA00022448"/>
    </source>
</evidence>
<dbReference type="InterPro" id="IPR006808">
    <property type="entry name" value="ATP_synth_F0_gsu_mt"/>
</dbReference>
<dbReference type="Proteomes" id="UP000696573">
    <property type="component" value="Unassembled WGS sequence"/>
</dbReference>
<keyword evidence="5" id="KW-0375">Hydrogen ion transport</keyword>
<dbReference type="Pfam" id="PF04718">
    <property type="entry name" value="ATP-synt_G"/>
    <property type="match status" value="1"/>
</dbReference>
<evidence type="ECO:0000256" key="7">
    <source>
        <dbReference type="ARBA" id="ARBA00023128"/>
    </source>
</evidence>
<evidence type="ECO:0000313" key="10">
    <source>
        <dbReference type="EMBL" id="CAH0029508.1"/>
    </source>
</evidence>
<comment type="subcellular location">
    <subcellularLocation>
        <location evidence="1">Mitochondrion membrane</location>
    </subcellularLocation>
</comment>
<keyword evidence="4" id="KW-0138">CF(0)</keyword>
<comment type="similarity">
    <text evidence="2">Belongs to the ATPase g subunit family.</text>
</comment>
<gene>
    <name evidence="10" type="ORF">CRHIZ90672A_00003090</name>
</gene>
<dbReference type="GO" id="GO:0015078">
    <property type="term" value="F:proton transmembrane transporter activity"/>
    <property type="evidence" value="ECO:0007669"/>
    <property type="project" value="InterPro"/>
</dbReference>
<dbReference type="GO" id="GO:0015986">
    <property type="term" value="P:proton motive force-driven ATP synthesis"/>
    <property type="evidence" value="ECO:0007669"/>
    <property type="project" value="InterPro"/>
</dbReference>
<protein>
    <recommendedName>
        <fullName evidence="12">ATP synthase subunit g</fullName>
    </recommendedName>
</protein>
<evidence type="ECO:0000256" key="1">
    <source>
        <dbReference type="ARBA" id="ARBA00004325"/>
    </source>
</evidence>
<evidence type="ECO:0000313" key="11">
    <source>
        <dbReference type="Proteomes" id="UP000696573"/>
    </source>
</evidence>
<dbReference type="GO" id="GO:0031966">
    <property type="term" value="C:mitochondrial membrane"/>
    <property type="evidence" value="ECO:0007669"/>
    <property type="project" value="UniProtKB-SubCell"/>
</dbReference>
<evidence type="ECO:0000256" key="9">
    <source>
        <dbReference type="ARBA" id="ARBA00023310"/>
    </source>
</evidence>
<evidence type="ECO:0008006" key="12">
    <source>
        <dbReference type="Google" id="ProtNLM"/>
    </source>
</evidence>
<name>A0A9N9YSP3_9HYPO</name>
<reference evidence="10" key="1">
    <citation type="submission" date="2021-10" db="EMBL/GenBank/DDBJ databases">
        <authorList>
            <person name="Piombo E."/>
        </authorList>
    </citation>
    <scope>NUCLEOTIDE SEQUENCE</scope>
</reference>
<evidence type="ECO:0000256" key="2">
    <source>
        <dbReference type="ARBA" id="ARBA00005699"/>
    </source>
</evidence>